<dbReference type="InterPro" id="IPR002173">
    <property type="entry name" value="Carboh/pur_kinase_PfkB_CS"/>
</dbReference>
<keyword evidence="3" id="KW-0479">Metal-binding</keyword>
<dbReference type="Pfam" id="PF00294">
    <property type="entry name" value="PfkB"/>
    <property type="match status" value="2"/>
</dbReference>
<evidence type="ECO:0000259" key="5">
    <source>
        <dbReference type="Pfam" id="PF00294"/>
    </source>
</evidence>
<dbReference type="Gramene" id="Psat07G0335000-T1">
    <property type="protein sequence ID" value="KAI5387158.1"/>
    <property type="gene ID" value="KIW84_073350"/>
</dbReference>
<protein>
    <recommendedName>
        <fullName evidence="5">Carbohydrate kinase PfkB domain-containing protein</fullName>
    </recommendedName>
</protein>
<evidence type="ECO:0000256" key="1">
    <source>
        <dbReference type="ARBA" id="ARBA00010688"/>
    </source>
</evidence>
<dbReference type="AlphaFoldDB" id="A0A9D4ZYH4"/>
<keyword evidence="7" id="KW-1185">Reference proteome</keyword>
<dbReference type="Proteomes" id="UP001058974">
    <property type="component" value="Chromosome 7"/>
</dbReference>
<dbReference type="PROSITE" id="PS00583">
    <property type="entry name" value="PFKB_KINASES_1"/>
    <property type="match status" value="1"/>
</dbReference>
<dbReference type="PRINTS" id="PR00990">
    <property type="entry name" value="RIBOKINASE"/>
</dbReference>
<dbReference type="SUPFAM" id="SSF53613">
    <property type="entry name" value="Ribokinase-like"/>
    <property type="match status" value="1"/>
</dbReference>
<dbReference type="InterPro" id="IPR002139">
    <property type="entry name" value="Ribo/fructo_kinase"/>
</dbReference>
<dbReference type="Gramene" id="Psat3g133040.1">
    <property type="protein sequence ID" value="Psat3g133040.1.cds"/>
    <property type="gene ID" value="Psat3g133040"/>
</dbReference>
<comment type="caution">
    <text evidence="6">The sequence shown here is derived from an EMBL/GenBank/DDBJ whole genome shotgun (WGS) entry which is preliminary data.</text>
</comment>
<evidence type="ECO:0000313" key="7">
    <source>
        <dbReference type="Proteomes" id="UP001058974"/>
    </source>
</evidence>
<dbReference type="PANTHER" id="PTHR42909">
    <property type="entry name" value="ZGC:136858"/>
    <property type="match status" value="1"/>
</dbReference>
<dbReference type="CDD" id="cd01941">
    <property type="entry name" value="YeiC_kinase_like"/>
    <property type="match status" value="1"/>
</dbReference>
<dbReference type="Gene3D" id="3.40.1190.20">
    <property type="match status" value="1"/>
</dbReference>
<sequence>MKINISETSNPHHGAYTRLHPVVASGRELEHEDPEAVIIGGMVLDIHATPSVHANPGTTTPGKVFYMQGGVARNVAECMSKLGAKPYMISALGFDMAGNLLLEQWKTTGLSKEGILKNKDIETPVVCNIFDVNGEVAAGVASVEALEKYLTPDWILRFKSTLLSAPVLMVDANLSGPSLEASCRMAADAGCPIWFEPVSVTKSRRISTIAKYVTFASPNEDELIAMANALSGSGEFHPLKENHKKDNLSTESLFQILKPAVLVLLEKGIKVVLVTLGSSGVFLCSKGGPSCFKIPVAKTNRNNFSGQLYNAVMHNCPPNCYSGFSEHDRSNRVFAVHLPSLPASVVRLTGAGDCLVGGTLSSICAGLDIMQSVSVGIAVAKAAVEVESNVPSAFSLAVIADDAKSVFCHAKVLFHQSML</sequence>
<keyword evidence="4" id="KW-0418">Kinase</keyword>
<dbReference type="GO" id="GO:0016798">
    <property type="term" value="F:hydrolase activity, acting on glycosyl bonds"/>
    <property type="evidence" value="ECO:0007669"/>
    <property type="project" value="TreeGrafter"/>
</dbReference>
<evidence type="ECO:0000313" key="6">
    <source>
        <dbReference type="EMBL" id="KAI5387158.1"/>
    </source>
</evidence>
<evidence type="ECO:0000256" key="4">
    <source>
        <dbReference type="ARBA" id="ARBA00022777"/>
    </source>
</evidence>
<proteinExistence type="inferred from homology"/>
<feature type="domain" description="Carbohydrate kinase PfkB" evidence="5">
    <location>
        <begin position="332"/>
        <end position="387"/>
    </location>
</feature>
<feature type="domain" description="Carbohydrate kinase PfkB" evidence="5">
    <location>
        <begin position="36"/>
        <end position="293"/>
    </location>
</feature>
<dbReference type="GO" id="GO:0004730">
    <property type="term" value="F:pseudouridylate synthase activity"/>
    <property type="evidence" value="ECO:0007669"/>
    <property type="project" value="TreeGrafter"/>
</dbReference>
<dbReference type="GO" id="GO:0005737">
    <property type="term" value="C:cytoplasm"/>
    <property type="evidence" value="ECO:0007669"/>
    <property type="project" value="TreeGrafter"/>
</dbReference>
<dbReference type="InterPro" id="IPR011611">
    <property type="entry name" value="PfkB_dom"/>
</dbReference>
<dbReference type="GO" id="GO:0016301">
    <property type="term" value="F:kinase activity"/>
    <property type="evidence" value="ECO:0007669"/>
    <property type="project" value="UniProtKB-KW"/>
</dbReference>
<evidence type="ECO:0000256" key="3">
    <source>
        <dbReference type="ARBA" id="ARBA00022723"/>
    </source>
</evidence>
<dbReference type="OrthoDB" id="198885at2759"/>
<evidence type="ECO:0000256" key="2">
    <source>
        <dbReference type="ARBA" id="ARBA00022679"/>
    </source>
</evidence>
<comment type="similarity">
    <text evidence="1">Belongs to the carbohydrate kinase PfkB family.</text>
</comment>
<gene>
    <name evidence="6" type="ORF">KIW84_073350</name>
</gene>
<accession>A0A9D4ZYH4</accession>
<reference evidence="6 7" key="1">
    <citation type="journal article" date="2022" name="Nat. Genet.">
        <title>Improved pea reference genome and pan-genome highlight genomic features and evolutionary characteristics.</title>
        <authorList>
            <person name="Yang T."/>
            <person name="Liu R."/>
            <person name="Luo Y."/>
            <person name="Hu S."/>
            <person name="Wang D."/>
            <person name="Wang C."/>
            <person name="Pandey M.K."/>
            <person name="Ge S."/>
            <person name="Xu Q."/>
            <person name="Li N."/>
            <person name="Li G."/>
            <person name="Huang Y."/>
            <person name="Saxena R.K."/>
            <person name="Ji Y."/>
            <person name="Li M."/>
            <person name="Yan X."/>
            <person name="He Y."/>
            <person name="Liu Y."/>
            <person name="Wang X."/>
            <person name="Xiang C."/>
            <person name="Varshney R.K."/>
            <person name="Ding H."/>
            <person name="Gao S."/>
            <person name="Zong X."/>
        </authorList>
    </citation>
    <scope>NUCLEOTIDE SEQUENCE [LARGE SCALE GENOMIC DNA]</scope>
    <source>
        <strain evidence="6 7">cv. Zhongwan 6</strain>
    </source>
</reference>
<dbReference type="GO" id="GO:0046872">
    <property type="term" value="F:metal ion binding"/>
    <property type="evidence" value="ECO:0007669"/>
    <property type="project" value="UniProtKB-KW"/>
</dbReference>
<dbReference type="EMBL" id="JAMSHJ010000007">
    <property type="protein sequence ID" value="KAI5387158.1"/>
    <property type="molecule type" value="Genomic_DNA"/>
</dbReference>
<organism evidence="6 7">
    <name type="scientific">Pisum sativum</name>
    <name type="common">Garden pea</name>
    <name type="synonym">Lathyrus oleraceus</name>
    <dbReference type="NCBI Taxonomy" id="3888"/>
    <lineage>
        <taxon>Eukaryota</taxon>
        <taxon>Viridiplantae</taxon>
        <taxon>Streptophyta</taxon>
        <taxon>Embryophyta</taxon>
        <taxon>Tracheophyta</taxon>
        <taxon>Spermatophyta</taxon>
        <taxon>Magnoliopsida</taxon>
        <taxon>eudicotyledons</taxon>
        <taxon>Gunneridae</taxon>
        <taxon>Pentapetalae</taxon>
        <taxon>rosids</taxon>
        <taxon>fabids</taxon>
        <taxon>Fabales</taxon>
        <taxon>Fabaceae</taxon>
        <taxon>Papilionoideae</taxon>
        <taxon>50 kb inversion clade</taxon>
        <taxon>NPAAA clade</taxon>
        <taxon>Hologalegina</taxon>
        <taxon>IRL clade</taxon>
        <taxon>Fabeae</taxon>
        <taxon>Lathyrus</taxon>
    </lineage>
</organism>
<dbReference type="InterPro" id="IPR029056">
    <property type="entry name" value="Ribokinase-like"/>
</dbReference>
<dbReference type="PANTHER" id="PTHR42909:SF1">
    <property type="entry name" value="CARBOHYDRATE KINASE PFKB DOMAIN-CONTAINING PROTEIN"/>
    <property type="match status" value="1"/>
</dbReference>
<keyword evidence="2" id="KW-0808">Transferase</keyword>
<name>A0A9D4ZYH4_PEA</name>